<name>A0A0H4QIQ6_9LACO</name>
<dbReference type="PATRIC" id="fig|1007676.4.peg.934"/>
<dbReference type="STRING" id="1007676.ABM34_04710"/>
<feature type="transmembrane region" description="Helical" evidence="1">
    <location>
        <begin position="12"/>
        <end position="34"/>
    </location>
</feature>
<keyword evidence="1" id="KW-0472">Membrane</keyword>
<feature type="transmembrane region" description="Helical" evidence="1">
    <location>
        <begin position="123"/>
        <end position="148"/>
    </location>
</feature>
<gene>
    <name evidence="2" type="ORF">ABM34_04710</name>
</gene>
<keyword evidence="1" id="KW-0812">Transmembrane</keyword>
<dbReference type="Pfam" id="PF07314">
    <property type="entry name" value="Lit"/>
    <property type="match status" value="1"/>
</dbReference>
<feature type="transmembrane region" description="Helical" evidence="1">
    <location>
        <begin position="94"/>
        <end position="111"/>
    </location>
</feature>
<protein>
    <submittedName>
        <fullName evidence="2">Rhodopsin</fullName>
    </submittedName>
</protein>
<dbReference type="Proteomes" id="UP000036106">
    <property type="component" value="Chromosome"/>
</dbReference>
<sequence>MSNSQKDAFYTFVLALFIFTFSITVTIIASYAIFKFDIHHYFLDQEANMGASKLMHNYNQMMNYLLNPFSGDFHLDDFRSSVNGRAHFSDCKNLFMLNFTVFILSGIYVFFRRKRRAHFNKTFLYITIFGIVLVALMAIDFDGFFVVFHKILFRNNDWLFDPSLDPIIDVLPDEFFVQCFALFFLLFEGLSFYKFKQKK</sequence>
<dbReference type="RefSeq" id="WP_048703809.1">
    <property type="nucleotide sequence ID" value="NZ_CP012034.1"/>
</dbReference>
<accession>A0A0H4QIQ6</accession>
<keyword evidence="3" id="KW-1185">Reference proteome</keyword>
<dbReference type="AlphaFoldDB" id="A0A0H4QIQ6"/>
<evidence type="ECO:0000313" key="2">
    <source>
        <dbReference type="EMBL" id="AKP66896.1"/>
    </source>
</evidence>
<dbReference type="NCBIfam" id="TIGR01906">
    <property type="entry name" value="integ_TIGR01906"/>
    <property type="match status" value="1"/>
</dbReference>
<evidence type="ECO:0000256" key="1">
    <source>
        <dbReference type="SAM" id="Phobius"/>
    </source>
</evidence>
<evidence type="ECO:0000313" key="3">
    <source>
        <dbReference type="Proteomes" id="UP000036106"/>
    </source>
</evidence>
<reference evidence="3" key="1">
    <citation type="submission" date="2015-07" db="EMBL/GenBank/DDBJ databases">
        <title>Lactobacillus ginsenosidimutans/EMML 3141/ whole genome sequencing.</title>
        <authorList>
            <person name="Kim M.K."/>
            <person name="Im W.-T."/>
            <person name="Srinivasan S."/>
            <person name="Lee J.-J."/>
        </authorList>
    </citation>
    <scope>NUCLEOTIDE SEQUENCE [LARGE SCALE GENOMIC DNA]</scope>
    <source>
        <strain evidence="3">EMML 3041</strain>
    </source>
</reference>
<proteinExistence type="predicted"/>
<feature type="transmembrane region" description="Helical" evidence="1">
    <location>
        <begin position="175"/>
        <end position="193"/>
    </location>
</feature>
<dbReference type="EMBL" id="CP012034">
    <property type="protein sequence ID" value="AKP66896.1"/>
    <property type="molecule type" value="Genomic_DNA"/>
</dbReference>
<organism evidence="2 3">
    <name type="scientific">Companilactobacillus ginsenosidimutans</name>
    <dbReference type="NCBI Taxonomy" id="1007676"/>
    <lineage>
        <taxon>Bacteria</taxon>
        <taxon>Bacillati</taxon>
        <taxon>Bacillota</taxon>
        <taxon>Bacilli</taxon>
        <taxon>Lactobacillales</taxon>
        <taxon>Lactobacillaceae</taxon>
        <taxon>Companilactobacillus</taxon>
    </lineage>
</organism>
<dbReference type="KEGG" id="lgn:ABM34_04710"/>
<dbReference type="InterPro" id="IPR010178">
    <property type="entry name" value="Lit"/>
</dbReference>
<keyword evidence="1" id="KW-1133">Transmembrane helix</keyword>
<dbReference type="OrthoDB" id="9813051at2"/>